<feature type="signal peptide" evidence="1">
    <location>
        <begin position="1"/>
        <end position="17"/>
    </location>
</feature>
<name>A0A934I975_9RHOB</name>
<accession>A0A934I975</accession>
<keyword evidence="2" id="KW-0449">Lipoprotein</keyword>
<reference evidence="2" key="1">
    <citation type="submission" date="2020-12" db="EMBL/GenBank/DDBJ databases">
        <title>Bacterial taxonomy.</title>
        <authorList>
            <person name="Pan X."/>
        </authorList>
    </citation>
    <scope>NUCLEOTIDE SEQUENCE</scope>
    <source>
        <strain evidence="2">KCTC 52957</strain>
    </source>
</reference>
<evidence type="ECO:0000256" key="1">
    <source>
        <dbReference type="SAM" id="SignalP"/>
    </source>
</evidence>
<protein>
    <submittedName>
        <fullName evidence="2">YjbF family lipoprotein</fullName>
    </submittedName>
</protein>
<dbReference type="SUPFAM" id="SSF159270">
    <property type="entry name" value="YmcC-like"/>
    <property type="match status" value="1"/>
</dbReference>
<dbReference type="AlphaFoldDB" id="A0A934I975"/>
<evidence type="ECO:0000313" key="2">
    <source>
        <dbReference type="EMBL" id="MBJ3762713.1"/>
    </source>
</evidence>
<feature type="chain" id="PRO_5037184900" evidence="1">
    <location>
        <begin position="18"/>
        <end position="221"/>
    </location>
</feature>
<dbReference type="PROSITE" id="PS51257">
    <property type="entry name" value="PROKAR_LIPOPROTEIN"/>
    <property type="match status" value="1"/>
</dbReference>
<dbReference type="EMBL" id="JAEKPD010000007">
    <property type="protein sequence ID" value="MBJ3762713.1"/>
    <property type="molecule type" value="Genomic_DNA"/>
</dbReference>
<evidence type="ECO:0000313" key="3">
    <source>
        <dbReference type="Proteomes" id="UP000642488"/>
    </source>
</evidence>
<dbReference type="Gene3D" id="2.40.360.10">
    <property type="entry name" value="YmcC-like"/>
    <property type="match status" value="1"/>
</dbReference>
<dbReference type="InterPro" id="IPR021308">
    <property type="entry name" value="GfcB"/>
</dbReference>
<keyword evidence="3" id="KW-1185">Reference proteome</keyword>
<dbReference type="Pfam" id="PF11102">
    <property type="entry name" value="YjbF"/>
    <property type="match status" value="1"/>
</dbReference>
<sequence length="221" mass="23946">MTARLPILALIALTAIAGCSNRDSSDERGLTREVVGALSSVFRRGDDASTRITLTDAQLNASPADLMLMKVPELGSEAGLVTHAQNRDVTTWITPDGTAVSLKDGQVVSTAGFGSDIASAQVPDLRGGAERVVRDHYRLLGDEDIHLIRYFCALRRSGDTVSVTGRSFATTRIDEECRTEDGQTAQNVYWIDGRGVVRQSRQFVSPQLGYIELQAVHTGLR</sequence>
<gene>
    <name evidence="2" type="ORF">ILP92_08150</name>
</gene>
<dbReference type="Proteomes" id="UP000642488">
    <property type="component" value="Unassembled WGS sequence"/>
</dbReference>
<organism evidence="2 3">
    <name type="scientific">Palleronia pontilimi</name>
    <dbReference type="NCBI Taxonomy" id="1964209"/>
    <lineage>
        <taxon>Bacteria</taxon>
        <taxon>Pseudomonadati</taxon>
        <taxon>Pseudomonadota</taxon>
        <taxon>Alphaproteobacteria</taxon>
        <taxon>Rhodobacterales</taxon>
        <taxon>Roseobacteraceae</taxon>
        <taxon>Palleronia</taxon>
    </lineage>
</organism>
<dbReference type="RefSeq" id="WP_198915887.1">
    <property type="nucleotide sequence ID" value="NZ_JAEKPD010000007.1"/>
</dbReference>
<comment type="caution">
    <text evidence="2">The sequence shown here is derived from an EMBL/GenBank/DDBJ whole genome shotgun (WGS) entry which is preliminary data.</text>
</comment>
<dbReference type="InterPro" id="IPR023373">
    <property type="entry name" value="YmcC_sf"/>
</dbReference>
<proteinExistence type="predicted"/>
<keyword evidence="1" id="KW-0732">Signal</keyword>